<feature type="compositionally biased region" description="Basic residues" evidence="1">
    <location>
        <begin position="72"/>
        <end position="91"/>
    </location>
</feature>
<dbReference type="EMBL" id="CM000786">
    <property type="protein sequence ID" value="AQK41697.1"/>
    <property type="molecule type" value="Genomic_DNA"/>
</dbReference>
<reference evidence="2" key="1">
    <citation type="submission" date="2015-12" db="EMBL/GenBank/DDBJ databases">
        <title>Update maize B73 reference genome by single molecule sequencing technologies.</title>
        <authorList>
            <consortium name="Maize Genome Sequencing Project"/>
            <person name="Ware D."/>
        </authorList>
    </citation>
    <scope>NUCLEOTIDE SEQUENCE</scope>
    <source>
        <tissue evidence="2">Seedling</tissue>
    </source>
</reference>
<accession>A0A1D6J0V8</accession>
<organism evidence="2">
    <name type="scientific">Zea mays</name>
    <name type="common">Maize</name>
    <dbReference type="NCBI Taxonomy" id="4577"/>
    <lineage>
        <taxon>Eukaryota</taxon>
        <taxon>Viridiplantae</taxon>
        <taxon>Streptophyta</taxon>
        <taxon>Embryophyta</taxon>
        <taxon>Tracheophyta</taxon>
        <taxon>Spermatophyta</taxon>
        <taxon>Magnoliopsida</taxon>
        <taxon>Liliopsida</taxon>
        <taxon>Poales</taxon>
        <taxon>Poaceae</taxon>
        <taxon>PACMAD clade</taxon>
        <taxon>Panicoideae</taxon>
        <taxon>Andropogonodae</taxon>
        <taxon>Andropogoneae</taxon>
        <taxon>Tripsacinae</taxon>
        <taxon>Zea</taxon>
    </lineage>
</organism>
<feature type="region of interest" description="Disordered" evidence="1">
    <location>
        <begin position="1"/>
        <end position="42"/>
    </location>
</feature>
<sequence>KSDLSSSGSPSALIPSRSNQTLADVSPRRGWRPPPQDPCQGFTLVGLDHHGGGLHLLLRRSQDAPPPAPPQPRRRGWARRNPSRGRARSRWRGLTGLIPPPPFFAT</sequence>
<feature type="non-terminal residue" evidence="2">
    <location>
        <position position="1"/>
    </location>
</feature>
<feature type="compositionally biased region" description="Low complexity" evidence="1">
    <location>
        <begin position="1"/>
        <end position="18"/>
    </location>
</feature>
<gene>
    <name evidence="2" type="ORF">ZEAMMB73_Zm00001d024662</name>
</gene>
<name>A0A1D6J0V8_MAIZE</name>
<evidence type="ECO:0000313" key="2">
    <source>
        <dbReference type="EMBL" id="AQK41697.1"/>
    </source>
</evidence>
<proteinExistence type="predicted"/>
<protein>
    <submittedName>
        <fullName evidence="2">Uncharacterized protein</fullName>
    </submittedName>
</protein>
<feature type="region of interest" description="Disordered" evidence="1">
    <location>
        <begin position="57"/>
        <end position="106"/>
    </location>
</feature>
<evidence type="ECO:0000256" key="1">
    <source>
        <dbReference type="SAM" id="MobiDB-lite"/>
    </source>
</evidence>
<dbReference type="AlphaFoldDB" id="A0A1D6J0V8"/>